<proteinExistence type="inferred from homology"/>
<sequence>MLDLLLIRKKESKICKSCTLGFEKNEGQSCPCCNKGDKEEVCSDCREWERKGYRVSHKAIYRYNPKMKEYFSLYKFQGDYVLREVFANELKKVIKSDYQGYSIIVVPLSCQRQKERGFNQVTAILESAKIEYQDVLGKKNVERQSLKSKKERQATLNPFYIKEGSPVFKKVLIVDDIYTTGTTIWYIYSILQAHGSKDIKSLSLAR</sequence>
<dbReference type="InterPro" id="IPR051910">
    <property type="entry name" value="ComF/GntX_DNA_util-trans"/>
</dbReference>
<accession>A0ABY9LID9</accession>
<organism evidence="3 4">
    <name type="scientific">Streptococcus didelphis</name>
    <dbReference type="NCBI Taxonomy" id="102886"/>
    <lineage>
        <taxon>Bacteria</taxon>
        <taxon>Bacillati</taxon>
        <taxon>Bacillota</taxon>
        <taxon>Bacilli</taxon>
        <taxon>Lactobacillales</taxon>
        <taxon>Streptococcaceae</taxon>
        <taxon>Streptococcus</taxon>
    </lineage>
</organism>
<dbReference type="PANTHER" id="PTHR47505:SF1">
    <property type="entry name" value="DNA UTILIZATION PROTEIN YHGH"/>
    <property type="match status" value="1"/>
</dbReference>
<dbReference type="PANTHER" id="PTHR47505">
    <property type="entry name" value="DNA UTILIZATION PROTEIN YHGH"/>
    <property type="match status" value="1"/>
</dbReference>
<evidence type="ECO:0000259" key="2">
    <source>
        <dbReference type="Pfam" id="PF00156"/>
    </source>
</evidence>
<evidence type="ECO:0000313" key="4">
    <source>
        <dbReference type="Proteomes" id="UP001238096"/>
    </source>
</evidence>
<gene>
    <name evidence="3" type="ORF">N1496_03440</name>
</gene>
<evidence type="ECO:0000256" key="1">
    <source>
        <dbReference type="ARBA" id="ARBA00008007"/>
    </source>
</evidence>
<dbReference type="CDD" id="cd06223">
    <property type="entry name" value="PRTases_typeI"/>
    <property type="match status" value="1"/>
</dbReference>
<feature type="domain" description="Phosphoribosyltransferase" evidence="2">
    <location>
        <begin position="128"/>
        <end position="204"/>
    </location>
</feature>
<keyword evidence="4" id="KW-1185">Reference proteome</keyword>
<reference evidence="4" key="1">
    <citation type="submission" date="2022-10" db="EMBL/GenBank/DDBJ databases">
        <title>Streptococcus didelphis as causative of fatal infections in opossums (Didelphis albiventris).</title>
        <authorList>
            <person name="Breyer G.M."/>
            <person name="Da Silva M.E.R.J."/>
            <person name="Siqueira F.M."/>
        </authorList>
    </citation>
    <scope>NUCLEOTIDE SEQUENCE [LARGE SCALE GENOMIC DNA]</scope>
    <source>
        <strain evidence="4">LBVP101/21</strain>
    </source>
</reference>
<dbReference type="Proteomes" id="UP001238096">
    <property type="component" value="Chromosome"/>
</dbReference>
<name>A0ABY9LID9_9STRE</name>
<evidence type="ECO:0000313" key="3">
    <source>
        <dbReference type="EMBL" id="WMB28593.1"/>
    </source>
</evidence>
<protein>
    <submittedName>
        <fullName evidence="3">ComF family protein</fullName>
    </submittedName>
</protein>
<dbReference type="Pfam" id="PF00156">
    <property type="entry name" value="Pribosyltran"/>
    <property type="match status" value="1"/>
</dbReference>
<dbReference type="EMBL" id="CP110509">
    <property type="protein sequence ID" value="WMB28593.1"/>
    <property type="molecule type" value="Genomic_DNA"/>
</dbReference>
<dbReference type="RefSeq" id="WP_245537482.1">
    <property type="nucleotide sequence ID" value="NZ_CP104407.1"/>
</dbReference>
<comment type="similarity">
    <text evidence="1">Belongs to the ComF/GntX family.</text>
</comment>
<dbReference type="SUPFAM" id="SSF53271">
    <property type="entry name" value="PRTase-like"/>
    <property type="match status" value="1"/>
</dbReference>
<dbReference type="InterPro" id="IPR029057">
    <property type="entry name" value="PRTase-like"/>
</dbReference>
<dbReference type="Gene3D" id="3.40.50.2020">
    <property type="match status" value="1"/>
</dbReference>
<dbReference type="InterPro" id="IPR000836">
    <property type="entry name" value="PRTase_dom"/>
</dbReference>